<sequence length="166" mass="17729">MAFLSVSSTLTQTSSPGIRNSTSSFLLFPPTYHLVSPIIAQSSSTILPSISSTHSDLSPASRTPIAIDSHPPSTDIPSHSSPYPTSITVSNPASLPPPCPIPSATTHPMVIRSRNGISKPKQLTSLTASHSTPSLYAPTCYTEALKYSHWKQAMAEEYNALTQQHT</sequence>
<dbReference type="AlphaFoldDB" id="A0AAV3Q352"/>
<proteinExistence type="predicted"/>
<name>A0AAV3Q352_LITER</name>
<evidence type="ECO:0000313" key="3">
    <source>
        <dbReference type="Proteomes" id="UP001454036"/>
    </source>
</evidence>
<dbReference type="Proteomes" id="UP001454036">
    <property type="component" value="Unassembled WGS sequence"/>
</dbReference>
<protein>
    <submittedName>
        <fullName evidence="2">Uncharacterized protein</fullName>
    </submittedName>
</protein>
<keyword evidence="3" id="KW-1185">Reference proteome</keyword>
<evidence type="ECO:0000256" key="1">
    <source>
        <dbReference type="SAM" id="MobiDB-lite"/>
    </source>
</evidence>
<evidence type="ECO:0000313" key="2">
    <source>
        <dbReference type="EMBL" id="GAA0157666.1"/>
    </source>
</evidence>
<gene>
    <name evidence="2" type="ORF">LIER_14887</name>
</gene>
<feature type="compositionally biased region" description="Polar residues" evidence="1">
    <location>
        <begin position="71"/>
        <end position="84"/>
    </location>
</feature>
<feature type="region of interest" description="Disordered" evidence="1">
    <location>
        <begin position="51"/>
        <end position="84"/>
    </location>
</feature>
<organism evidence="2 3">
    <name type="scientific">Lithospermum erythrorhizon</name>
    <name type="common">Purple gromwell</name>
    <name type="synonym">Lithospermum officinale var. erythrorhizon</name>
    <dbReference type="NCBI Taxonomy" id="34254"/>
    <lineage>
        <taxon>Eukaryota</taxon>
        <taxon>Viridiplantae</taxon>
        <taxon>Streptophyta</taxon>
        <taxon>Embryophyta</taxon>
        <taxon>Tracheophyta</taxon>
        <taxon>Spermatophyta</taxon>
        <taxon>Magnoliopsida</taxon>
        <taxon>eudicotyledons</taxon>
        <taxon>Gunneridae</taxon>
        <taxon>Pentapetalae</taxon>
        <taxon>asterids</taxon>
        <taxon>lamiids</taxon>
        <taxon>Boraginales</taxon>
        <taxon>Boraginaceae</taxon>
        <taxon>Boraginoideae</taxon>
        <taxon>Lithospermeae</taxon>
        <taxon>Lithospermum</taxon>
    </lineage>
</organism>
<reference evidence="2 3" key="1">
    <citation type="submission" date="2024-01" db="EMBL/GenBank/DDBJ databases">
        <title>The complete chloroplast genome sequence of Lithospermum erythrorhizon: insights into the phylogenetic relationship among Boraginaceae species and the maternal lineages of purple gromwells.</title>
        <authorList>
            <person name="Okada T."/>
            <person name="Watanabe K."/>
        </authorList>
    </citation>
    <scope>NUCLEOTIDE SEQUENCE [LARGE SCALE GENOMIC DNA]</scope>
</reference>
<dbReference type="EMBL" id="BAABME010003157">
    <property type="protein sequence ID" value="GAA0157666.1"/>
    <property type="molecule type" value="Genomic_DNA"/>
</dbReference>
<accession>A0AAV3Q352</accession>
<comment type="caution">
    <text evidence="2">The sequence shown here is derived from an EMBL/GenBank/DDBJ whole genome shotgun (WGS) entry which is preliminary data.</text>
</comment>